<dbReference type="PROSITE" id="PS00409">
    <property type="entry name" value="PROKAR_NTER_METHYL"/>
    <property type="match status" value="1"/>
</dbReference>
<dbReference type="HOGENOM" id="CLU_084761_1_3_6"/>
<evidence type="ECO:0000259" key="13">
    <source>
        <dbReference type="Pfam" id="PF12019"/>
    </source>
</evidence>
<dbReference type="GO" id="GO:0015628">
    <property type="term" value="P:protein secretion by the type II secretion system"/>
    <property type="evidence" value="ECO:0007669"/>
    <property type="project" value="InterPro"/>
</dbReference>
<keyword evidence="4" id="KW-0488">Methylation</keyword>
<accession>A0A0F6TQP4</accession>
<feature type="transmembrane region" description="Helical" evidence="12">
    <location>
        <begin position="12"/>
        <end position="33"/>
    </location>
</feature>
<dbReference type="PATRIC" id="fig|914150.5.peg.1351"/>
<dbReference type="InterPro" id="IPR012902">
    <property type="entry name" value="N_methyl_site"/>
</dbReference>
<evidence type="ECO:0000256" key="7">
    <source>
        <dbReference type="ARBA" id="ARBA00022989"/>
    </source>
</evidence>
<evidence type="ECO:0000256" key="1">
    <source>
        <dbReference type="ARBA" id="ARBA00004377"/>
    </source>
</evidence>
<feature type="coiled-coil region" evidence="11">
    <location>
        <begin position="39"/>
        <end position="66"/>
    </location>
</feature>
<keyword evidence="15" id="KW-1185">Reference proteome</keyword>
<keyword evidence="8 12" id="KW-0472">Membrane</keyword>
<keyword evidence="3" id="KW-1003">Cell membrane</keyword>
<evidence type="ECO:0000256" key="12">
    <source>
        <dbReference type="SAM" id="Phobius"/>
    </source>
</evidence>
<dbReference type="RefSeq" id="WP_052735228.1">
    <property type="nucleotide sequence ID" value="NZ_CP010975.1"/>
</dbReference>
<evidence type="ECO:0000313" key="15">
    <source>
        <dbReference type="Proteomes" id="UP000034071"/>
    </source>
</evidence>
<dbReference type="EMBL" id="CP010975">
    <property type="protein sequence ID" value="AKE52287.1"/>
    <property type="molecule type" value="Genomic_DNA"/>
</dbReference>
<name>A0A0F6TQP4_9GAMM</name>
<dbReference type="AlphaFoldDB" id="A0A0F6TQP4"/>
<dbReference type="SUPFAM" id="SSF54523">
    <property type="entry name" value="Pili subunits"/>
    <property type="match status" value="1"/>
</dbReference>
<feature type="domain" description="General secretion pathway GspH" evidence="13">
    <location>
        <begin position="45"/>
        <end position="150"/>
    </location>
</feature>
<dbReference type="GO" id="GO:0015627">
    <property type="term" value="C:type II protein secretion system complex"/>
    <property type="evidence" value="ECO:0007669"/>
    <property type="project" value="InterPro"/>
</dbReference>
<dbReference type="Gene3D" id="3.55.40.10">
    <property type="entry name" value="minor pseudopilin epsh domain"/>
    <property type="match status" value="1"/>
</dbReference>
<keyword evidence="11" id="KW-0175">Coiled coil</keyword>
<evidence type="ECO:0000256" key="10">
    <source>
        <dbReference type="ARBA" id="ARBA00030775"/>
    </source>
</evidence>
<reference evidence="14 15" key="1">
    <citation type="submission" date="2015-02" db="EMBL/GenBank/DDBJ databases">
        <title>Complete genome sequence of Kangiella geojedonensis strain YCS-5T.</title>
        <authorList>
            <person name="Kim K.M."/>
        </authorList>
    </citation>
    <scope>NUCLEOTIDE SEQUENCE [LARGE SCALE GENOMIC DNA]</scope>
    <source>
        <strain evidence="14 15">YCS-5</strain>
    </source>
</reference>
<dbReference type="Proteomes" id="UP000034071">
    <property type="component" value="Chromosome"/>
</dbReference>
<dbReference type="OrthoDB" id="6078367at2"/>
<dbReference type="InterPro" id="IPR022346">
    <property type="entry name" value="T2SS_GspH"/>
</dbReference>
<evidence type="ECO:0000256" key="11">
    <source>
        <dbReference type="SAM" id="Coils"/>
    </source>
</evidence>
<dbReference type="InterPro" id="IPR045584">
    <property type="entry name" value="Pilin-like"/>
</dbReference>
<evidence type="ECO:0000313" key="14">
    <source>
        <dbReference type="EMBL" id="AKE52287.1"/>
    </source>
</evidence>
<comment type="similarity">
    <text evidence="9">Belongs to the GSP H family.</text>
</comment>
<gene>
    <name evidence="14" type="ORF">TQ33_1333</name>
</gene>
<dbReference type="NCBIfam" id="TIGR02532">
    <property type="entry name" value="IV_pilin_GFxxxE"/>
    <property type="match status" value="1"/>
</dbReference>
<evidence type="ECO:0000256" key="9">
    <source>
        <dbReference type="ARBA" id="ARBA00025772"/>
    </source>
</evidence>
<dbReference type="Pfam" id="PF07963">
    <property type="entry name" value="N_methyl"/>
    <property type="match status" value="1"/>
</dbReference>
<sequence>MLGSKYSKGMTLIELMITVAILAVVATMAIPSLSSFINNNRLTGEANNLNATLVSARSEAVKLKTDVTVAPVSGSWANGWVVSYIDGGSKVELLNQGKVGTGISLGSSSSKDSVVFDATGYSKNKHLGSNGVVFCDKSGKGRKIDVSPSGSSKVEKVGC</sequence>
<dbReference type="STRING" id="914150.TQ33_1333"/>
<evidence type="ECO:0000256" key="2">
    <source>
        <dbReference type="ARBA" id="ARBA00021549"/>
    </source>
</evidence>
<comment type="subcellular location">
    <subcellularLocation>
        <location evidence="1">Cell inner membrane</location>
        <topology evidence="1">Single-pass membrane protein</topology>
    </subcellularLocation>
</comment>
<keyword evidence="5" id="KW-0997">Cell inner membrane</keyword>
<evidence type="ECO:0000256" key="3">
    <source>
        <dbReference type="ARBA" id="ARBA00022475"/>
    </source>
</evidence>
<protein>
    <recommendedName>
        <fullName evidence="2">Type II secretion system protein H</fullName>
    </recommendedName>
    <alternativeName>
        <fullName evidence="10">General secretion pathway protein H</fullName>
    </alternativeName>
</protein>
<keyword evidence="6 12" id="KW-0812">Transmembrane</keyword>
<proteinExistence type="inferred from homology"/>
<dbReference type="GO" id="GO:0005886">
    <property type="term" value="C:plasma membrane"/>
    <property type="evidence" value="ECO:0007669"/>
    <property type="project" value="UniProtKB-SubCell"/>
</dbReference>
<organism evidence="14 15">
    <name type="scientific">Kangiella geojedonensis</name>
    <dbReference type="NCBI Taxonomy" id="914150"/>
    <lineage>
        <taxon>Bacteria</taxon>
        <taxon>Pseudomonadati</taxon>
        <taxon>Pseudomonadota</taxon>
        <taxon>Gammaproteobacteria</taxon>
        <taxon>Kangiellales</taxon>
        <taxon>Kangiellaceae</taxon>
        <taxon>Kangiella</taxon>
    </lineage>
</organism>
<evidence type="ECO:0000256" key="8">
    <source>
        <dbReference type="ARBA" id="ARBA00023136"/>
    </source>
</evidence>
<evidence type="ECO:0000256" key="5">
    <source>
        <dbReference type="ARBA" id="ARBA00022519"/>
    </source>
</evidence>
<evidence type="ECO:0000256" key="6">
    <source>
        <dbReference type="ARBA" id="ARBA00022692"/>
    </source>
</evidence>
<dbReference type="Pfam" id="PF12019">
    <property type="entry name" value="GspH"/>
    <property type="match status" value="1"/>
</dbReference>
<dbReference type="KEGG" id="kge:TQ33_1333"/>
<keyword evidence="7 12" id="KW-1133">Transmembrane helix</keyword>
<evidence type="ECO:0000256" key="4">
    <source>
        <dbReference type="ARBA" id="ARBA00022481"/>
    </source>
</evidence>